<comment type="caution">
    <text evidence="1">The sequence shown here is derived from an EMBL/GenBank/DDBJ whole genome shotgun (WGS) entry which is preliminary data.</text>
</comment>
<proteinExistence type="predicted"/>
<dbReference type="EMBL" id="VSSQ01138135">
    <property type="protein sequence ID" value="MPN61470.1"/>
    <property type="molecule type" value="Genomic_DNA"/>
</dbReference>
<dbReference type="AlphaFoldDB" id="A0A645JEE5"/>
<accession>A0A645JEE5</accession>
<evidence type="ECO:0000313" key="1">
    <source>
        <dbReference type="EMBL" id="MPN61470.1"/>
    </source>
</evidence>
<gene>
    <name evidence="1" type="ORF">SDC9_209207</name>
</gene>
<reference evidence="1" key="1">
    <citation type="submission" date="2019-08" db="EMBL/GenBank/DDBJ databases">
        <authorList>
            <person name="Kucharzyk K."/>
            <person name="Murdoch R.W."/>
            <person name="Higgins S."/>
            <person name="Loffler F."/>
        </authorList>
    </citation>
    <scope>NUCLEOTIDE SEQUENCE</scope>
</reference>
<name>A0A645JEE5_9ZZZZ</name>
<sequence>MPVACRYRGIERTRQRKIGIGLHCATIRRYRDGTSGRDGSGVPEGTAIDGETSCSIAEIAIASHLQCTSRYGRTA</sequence>
<organism evidence="1">
    <name type="scientific">bioreactor metagenome</name>
    <dbReference type="NCBI Taxonomy" id="1076179"/>
    <lineage>
        <taxon>unclassified sequences</taxon>
        <taxon>metagenomes</taxon>
        <taxon>ecological metagenomes</taxon>
    </lineage>
</organism>
<protein>
    <submittedName>
        <fullName evidence="1">Uncharacterized protein</fullName>
    </submittedName>
</protein>